<evidence type="ECO:0000259" key="4">
    <source>
        <dbReference type="Pfam" id="PF02309"/>
    </source>
</evidence>
<evidence type="ECO:0000313" key="6">
    <source>
        <dbReference type="Proteomes" id="UP000623129"/>
    </source>
</evidence>
<dbReference type="InterPro" id="IPR003311">
    <property type="entry name" value="AUX_IAA"/>
</dbReference>
<keyword evidence="3" id="KW-0539">Nucleus</keyword>
<evidence type="ECO:0000256" key="2">
    <source>
        <dbReference type="ARBA" id="ARBA00011726"/>
    </source>
</evidence>
<dbReference type="GO" id="GO:0006355">
    <property type="term" value="P:regulation of DNA-templated transcription"/>
    <property type="evidence" value="ECO:0007669"/>
    <property type="project" value="InterPro"/>
</dbReference>
<feature type="domain" description="AUX/IAA" evidence="4">
    <location>
        <begin position="2"/>
        <end position="78"/>
    </location>
</feature>
<dbReference type="EMBL" id="SWLB01000006">
    <property type="protein sequence ID" value="KAF3337781.1"/>
    <property type="molecule type" value="Genomic_DNA"/>
</dbReference>
<keyword evidence="3" id="KW-0927">Auxin signaling pathway</keyword>
<dbReference type="Proteomes" id="UP000623129">
    <property type="component" value="Unassembled WGS sequence"/>
</dbReference>
<keyword evidence="6" id="KW-1185">Reference proteome</keyword>
<dbReference type="Pfam" id="PF02309">
    <property type="entry name" value="AUX_IAA"/>
    <property type="match status" value="1"/>
</dbReference>
<dbReference type="PANTHER" id="PTHR31734:SF120">
    <property type="entry name" value="AUXIN-RESPONSIVE PROTEIN IAA25"/>
    <property type="match status" value="1"/>
</dbReference>
<protein>
    <recommendedName>
        <fullName evidence="3">Auxin-responsive protein</fullName>
    </recommendedName>
</protein>
<name>A0A833VGF7_9POAL</name>
<accession>A0A833VGF7</accession>
<dbReference type="GO" id="GO:0009734">
    <property type="term" value="P:auxin-activated signaling pathway"/>
    <property type="evidence" value="ECO:0007669"/>
    <property type="project" value="UniProtKB-UniRule"/>
</dbReference>
<dbReference type="Gene3D" id="3.10.20.90">
    <property type="entry name" value="Phosphatidylinositol 3-kinase Catalytic Subunit, Chain A, domain 1"/>
    <property type="match status" value="1"/>
</dbReference>
<comment type="subcellular location">
    <subcellularLocation>
        <location evidence="3">Nucleus</location>
    </subcellularLocation>
</comment>
<comment type="subunit">
    <text evidence="2 3">Homodimers and heterodimers.</text>
</comment>
<evidence type="ECO:0000256" key="1">
    <source>
        <dbReference type="ARBA" id="ARBA00002159"/>
    </source>
</evidence>
<comment type="similarity">
    <text evidence="3">Belongs to the Aux/IAA family.</text>
</comment>
<dbReference type="AlphaFoldDB" id="A0A833VGF7"/>
<dbReference type="OrthoDB" id="1900465at2759"/>
<evidence type="ECO:0000313" key="5">
    <source>
        <dbReference type="EMBL" id="KAF3337781.1"/>
    </source>
</evidence>
<gene>
    <name evidence="5" type="ORF">FCM35_KLT18368</name>
</gene>
<dbReference type="GO" id="GO:0005634">
    <property type="term" value="C:nucleus"/>
    <property type="evidence" value="ECO:0007669"/>
    <property type="project" value="UniProtKB-SubCell"/>
</dbReference>
<reference evidence="5" key="1">
    <citation type="submission" date="2020-01" db="EMBL/GenBank/DDBJ databases">
        <title>Genome sequence of Kobresia littledalei, the first chromosome-level genome in the family Cyperaceae.</title>
        <authorList>
            <person name="Qu G."/>
        </authorList>
    </citation>
    <scope>NUCLEOTIDE SEQUENCE</scope>
    <source>
        <strain evidence="5">C.B.Clarke</strain>
        <tissue evidence="5">Leaf</tissue>
    </source>
</reference>
<organism evidence="5 6">
    <name type="scientific">Carex littledalei</name>
    <dbReference type="NCBI Taxonomy" id="544730"/>
    <lineage>
        <taxon>Eukaryota</taxon>
        <taxon>Viridiplantae</taxon>
        <taxon>Streptophyta</taxon>
        <taxon>Embryophyta</taxon>
        <taxon>Tracheophyta</taxon>
        <taxon>Spermatophyta</taxon>
        <taxon>Magnoliopsida</taxon>
        <taxon>Liliopsida</taxon>
        <taxon>Poales</taxon>
        <taxon>Cyperaceae</taxon>
        <taxon>Cyperoideae</taxon>
        <taxon>Cariceae</taxon>
        <taxon>Carex</taxon>
        <taxon>Carex subgen. Euthyceras</taxon>
    </lineage>
</organism>
<dbReference type="PANTHER" id="PTHR31734">
    <property type="entry name" value="AUXIN-RESPONSIVE PROTEIN IAA17"/>
    <property type="match status" value="1"/>
</dbReference>
<keyword evidence="3" id="KW-0804">Transcription</keyword>
<proteinExistence type="inferred from homology"/>
<evidence type="ECO:0000256" key="3">
    <source>
        <dbReference type="RuleBase" id="RU004549"/>
    </source>
</evidence>
<keyword evidence="3" id="KW-0678">Repressor</keyword>
<sequence length="78" mass="9200">MHVKVFLCGYHYPGRKINLASHDSYDSLYCGLHRLFRHFDKAYDPNDSSEEERYNSDITFYYLDCEGNTALVGDIPWE</sequence>
<comment type="function">
    <text evidence="1 3">Aux/IAA proteins are short-lived transcriptional factors that function as repressors of early auxin response genes at low auxin concentrations.</text>
</comment>
<comment type="caution">
    <text evidence="5">The sequence shown here is derived from an EMBL/GenBank/DDBJ whole genome shotgun (WGS) entry which is preliminary data.</text>
</comment>
<keyword evidence="3" id="KW-0805">Transcription regulation</keyword>
<dbReference type="InterPro" id="IPR033389">
    <property type="entry name" value="AUX/IAA_dom"/>
</dbReference>